<protein>
    <submittedName>
        <fullName evidence="1">Uncharacterized protein</fullName>
    </submittedName>
</protein>
<proteinExistence type="predicted"/>
<name>A0A0M9A9M6_9HYME</name>
<sequence>DETSLPVVGCLLEDDERDEREVVFEPRARHPPCCDASECLFNRKPSRAAGEFLYQSGTFSRCRDLCTRSSCSLGTRSPTFCNSFSGGCKKQRFFFFFSSVENP</sequence>
<dbReference type="AlphaFoldDB" id="A0A0M9A9M6"/>
<keyword evidence="2" id="KW-1185">Reference proteome</keyword>
<evidence type="ECO:0000313" key="2">
    <source>
        <dbReference type="Proteomes" id="UP000053105"/>
    </source>
</evidence>
<reference evidence="1 2" key="1">
    <citation type="submission" date="2015-07" db="EMBL/GenBank/DDBJ databases">
        <title>The genome of Melipona quadrifasciata.</title>
        <authorList>
            <person name="Pan H."/>
            <person name="Kapheim K."/>
        </authorList>
    </citation>
    <scope>NUCLEOTIDE SEQUENCE [LARGE SCALE GENOMIC DNA]</scope>
    <source>
        <strain evidence="1">0111107301</strain>
        <tissue evidence="1">Whole body</tissue>
    </source>
</reference>
<accession>A0A0M9A9M6</accession>
<organism evidence="1 2">
    <name type="scientific">Melipona quadrifasciata</name>
    <dbReference type="NCBI Taxonomy" id="166423"/>
    <lineage>
        <taxon>Eukaryota</taxon>
        <taxon>Metazoa</taxon>
        <taxon>Ecdysozoa</taxon>
        <taxon>Arthropoda</taxon>
        <taxon>Hexapoda</taxon>
        <taxon>Insecta</taxon>
        <taxon>Pterygota</taxon>
        <taxon>Neoptera</taxon>
        <taxon>Endopterygota</taxon>
        <taxon>Hymenoptera</taxon>
        <taxon>Apocrita</taxon>
        <taxon>Aculeata</taxon>
        <taxon>Apoidea</taxon>
        <taxon>Anthophila</taxon>
        <taxon>Apidae</taxon>
        <taxon>Melipona</taxon>
    </lineage>
</organism>
<dbReference type="EMBL" id="KQ435709">
    <property type="protein sequence ID" value="KOX80065.1"/>
    <property type="molecule type" value="Genomic_DNA"/>
</dbReference>
<gene>
    <name evidence="1" type="ORF">WN51_06480</name>
</gene>
<feature type="non-terminal residue" evidence="1">
    <location>
        <position position="1"/>
    </location>
</feature>
<dbReference type="Proteomes" id="UP000053105">
    <property type="component" value="Unassembled WGS sequence"/>
</dbReference>
<evidence type="ECO:0000313" key="1">
    <source>
        <dbReference type="EMBL" id="KOX80065.1"/>
    </source>
</evidence>